<dbReference type="Pfam" id="PF13466">
    <property type="entry name" value="STAS_2"/>
    <property type="match status" value="1"/>
</dbReference>
<sequence length="119" mass="12935">MPPHPLACTWSMPYPGVARLTVTGELDYDSQPALVRTAREMLAAQPDCRSVRLDCGGLSFCDSSGLAALLMVDRLVRSAGAALQLDNRSPELDRLLRRTNLLAHFTGSAAENAQQHRDS</sequence>
<dbReference type="InterPro" id="IPR058548">
    <property type="entry name" value="MlaB-like_STAS"/>
</dbReference>
<dbReference type="PANTHER" id="PTHR33495">
    <property type="entry name" value="ANTI-SIGMA FACTOR ANTAGONIST TM_1081-RELATED-RELATED"/>
    <property type="match status" value="1"/>
</dbReference>
<protein>
    <submittedName>
        <fullName evidence="2">STAS domain-containing protein</fullName>
    </submittedName>
</protein>
<keyword evidence="3" id="KW-1185">Reference proteome</keyword>
<feature type="domain" description="STAS" evidence="1">
    <location>
        <begin position="15"/>
        <end position="119"/>
    </location>
</feature>
<organism evidence="2 3">
    <name type="scientific">Amycolatopsis halotolerans</name>
    <dbReference type="NCBI Taxonomy" id="330083"/>
    <lineage>
        <taxon>Bacteria</taxon>
        <taxon>Bacillati</taxon>
        <taxon>Actinomycetota</taxon>
        <taxon>Actinomycetes</taxon>
        <taxon>Pseudonocardiales</taxon>
        <taxon>Pseudonocardiaceae</taxon>
        <taxon>Amycolatopsis</taxon>
    </lineage>
</organism>
<dbReference type="RefSeq" id="WP_377875271.1">
    <property type="nucleotide sequence ID" value="NZ_JBHMAY010000079.1"/>
</dbReference>
<dbReference type="CDD" id="cd07043">
    <property type="entry name" value="STAS_anti-anti-sigma_factors"/>
    <property type="match status" value="1"/>
</dbReference>
<dbReference type="InterPro" id="IPR002645">
    <property type="entry name" value="STAS_dom"/>
</dbReference>
<evidence type="ECO:0000259" key="1">
    <source>
        <dbReference type="PROSITE" id="PS50801"/>
    </source>
</evidence>
<reference evidence="3" key="1">
    <citation type="journal article" date="2019" name="Int. J. Syst. Evol. Microbiol.">
        <title>The Global Catalogue of Microorganisms (GCM) 10K type strain sequencing project: providing services to taxonomists for standard genome sequencing and annotation.</title>
        <authorList>
            <consortium name="The Broad Institute Genomics Platform"/>
            <consortium name="The Broad Institute Genome Sequencing Center for Infectious Disease"/>
            <person name="Wu L."/>
            <person name="Ma J."/>
        </authorList>
    </citation>
    <scope>NUCLEOTIDE SEQUENCE [LARGE SCALE GENOMIC DNA]</scope>
    <source>
        <strain evidence="3">CGMCC 4.7682</strain>
    </source>
</reference>
<dbReference type="PROSITE" id="PS50801">
    <property type="entry name" value="STAS"/>
    <property type="match status" value="1"/>
</dbReference>
<dbReference type="Gene3D" id="3.30.750.24">
    <property type="entry name" value="STAS domain"/>
    <property type="match status" value="1"/>
</dbReference>
<dbReference type="EMBL" id="JBHRWI010000028">
    <property type="protein sequence ID" value="MFC3513274.1"/>
    <property type="molecule type" value="Genomic_DNA"/>
</dbReference>
<gene>
    <name evidence="2" type="ORF">ACFORO_24100</name>
</gene>
<accession>A0ABV7QLQ7</accession>
<comment type="caution">
    <text evidence="2">The sequence shown here is derived from an EMBL/GenBank/DDBJ whole genome shotgun (WGS) entry which is preliminary data.</text>
</comment>
<proteinExistence type="predicted"/>
<name>A0ABV7QLQ7_9PSEU</name>
<dbReference type="Proteomes" id="UP001595764">
    <property type="component" value="Unassembled WGS sequence"/>
</dbReference>
<dbReference type="SUPFAM" id="SSF52091">
    <property type="entry name" value="SpoIIaa-like"/>
    <property type="match status" value="1"/>
</dbReference>
<evidence type="ECO:0000313" key="2">
    <source>
        <dbReference type="EMBL" id="MFC3513274.1"/>
    </source>
</evidence>
<dbReference type="InterPro" id="IPR036513">
    <property type="entry name" value="STAS_dom_sf"/>
</dbReference>
<evidence type="ECO:0000313" key="3">
    <source>
        <dbReference type="Proteomes" id="UP001595764"/>
    </source>
</evidence>
<dbReference type="PANTHER" id="PTHR33495:SF2">
    <property type="entry name" value="ANTI-SIGMA FACTOR ANTAGONIST TM_1081-RELATED"/>
    <property type="match status" value="1"/>
</dbReference>